<comment type="caution">
    <text evidence="3">The sequence shown here is derived from an EMBL/GenBank/DDBJ whole genome shotgun (WGS) entry which is preliminary data.</text>
</comment>
<protein>
    <submittedName>
        <fullName evidence="3">Uncharacterized protein</fullName>
    </submittedName>
</protein>
<dbReference type="Proteomes" id="UP000233332">
    <property type="component" value="Unassembled WGS sequence"/>
</dbReference>
<evidence type="ECO:0000313" key="4">
    <source>
        <dbReference type="Proteomes" id="UP000233332"/>
    </source>
</evidence>
<evidence type="ECO:0000256" key="1">
    <source>
        <dbReference type="SAM" id="Phobius"/>
    </source>
</evidence>
<keyword evidence="2" id="KW-0732">Signal</keyword>
<dbReference type="AlphaFoldDB" id="A0A2N3L6W6"/>
<evidence type="ECO:0000256" key="2">
    <source>
        <dbReference type="SAM" id="SignalP"/>
    </source>
</evidence>
<organism evidence="3 4">
    <name type="scientific">Thalassospira lohafexi</name>
    <dbReference type="NCBI Taxonomy" id="744227"/>
    <lineage>
        <taxon>Bacteria</taxon>
        <taxon>Pseudomonadati</taxon>
        <taxon>Pseudomonadota</taxon>
        <taxon>Alphaproteobacteria</taxon>
        <taxon>Rhodospirillales</taxon>
        <taxon>Thalassospiraceae</taxon>
        <taxon>Thalassospira</taxon>
    </lineage>
</organism>
<gene>
    <name evidence="3" type="ORF">COO92_12410</name>
</gene>
<accession>A0A2N3L6W6</accession>
<keyword evidence="1" id="KW-0812">Transmembrane</keyword>
<keyword evidence="1" id="KW-0472">Membrane</keyword>
<keyword evidence="1" id="KW-1133">Transmembrane helix</keyword>
<reference evidence="3 4" key="1">
    <citation type="submission" date="2017-09" db="EMBL/GenBank/DDBJ databases">
        <title>Biodiversity and function of Thalassospira species in the particle-attached aromatic-hydrocarbon-degrading consortia from the surface seawater of the China South Sea.</title>
        <authorList>
            <person name="Dong C."/>
            <person name="Lai Q."/>
            <person name="Shao Z."/>
        </authorList>
    </citation>
    <scope>NUCLEOTIDE SEQUENCE [LARGE SCALE GENOMIC DNA]</scope>
    <source>
        <strain evidence="3 4">139Z-12</strain>
    </source>
</reference>
<feature type="transmembrane region" description="Helical" evidence="1">
    <location>
        <begin position="40"/>
        <end position="62"/>
    </location>
</feature>
<feature type="chain" id="PRO_5014801003" evidence="2">
    <location>
        <begin position="31"/>
        <end position="90"/>
    </location>
</feature>
<proteinExistence type="predicted"/>
<dbReference type="EMBL" id="NXGX01000004">
    <property type="protein sequence ID" value="PKR58522.1"/>
    <property type="molecule type" value="Genomic_DNA"/>
</dbReference>
<feature type="signal peptide" evidence="2">
    <location>
        <begin position="1"/>
        <end position="30"/>
    </location>
</feature>
<keyword evidence="4" id="KW-1185">Reference proteome</keyword>
<name>A0A2N3L6W6_9PROT</name>
<evidence type="ECO:0000313" key="3">
    <source>
        <dbReference type="EMBL" id="PKR58522.1"/>
    </source>
</evidence>
<sequence>MATDMKFIKDFLKTSLFSCFLLLSICPAHAYIDPNTGSLLLQILTPIVGIVIFTWKFIVAYVNKAISKLFRNKKIRHIARPPHLPDPSDN</sequence>